<evidence type="ECO:0000256" key="1">
    <source>
        <dbReference type="ARBA" id="ARBA00022741"/>
    </source>
</evidence>
<dbReference type="Gene3D" id="1.10.510.10">
    <property type="entry name" value="Transferase(Phosphotransferase) domain 1"/>
    <property type="match status" value="1"/>
</dbReference>
<dbReference type="VEuPathDB" id="FungiDB:QG37_04104"/>
<dbReference type="VEuPathDB" id="FungiDB:CJJ07_002437"/>
<dbReference type="InterPro" id="IPR008271">
    <property type="entry name" value="Ser/Thr_kinase_AS"/>
</dbReference>
<dbReference type="InterPro" id="IPR053235">
    <property type="entry name" value="Ser_Thr_kinase"/>
</dbReference>
<keyword evidence="4" id="KW-0808">Transferase</keyword>
<dbReference type="GO" id="GO:0030447">
    <property type="term" value="P:filamentous growth"/>
    <property type="evidence" value="ECO:0007669"/>
    <property type="project" value="UniProtKB-ARBA"/>
</dbReference>
<dbReference type="EMBL" id="LGST01000027">
    <property type="protein sequence ID" value="KND99042.1"/>
    <property type="molecule type" value="Genomic_DNA"/>
</dbReference>
<dbReference type="SUPFAM" id="SSF56112">
    <property type="entry name" value="Protein kinase-like (PK-like)"/>
    <property type="match status" value="1"/>
</dbReference>
<evidence type="ECO:0000256" key="3">
    <source>
        <dbReference type="PROSITE-ProRule" id="PRU10141"/>
    </source>
</evidence>
<comment type="similarity">
    <text evidence="4">Belongs to the protein kinase superfamily.</text>
</comment>
<protein>
    <recommendedName>
        <fullName evidence="5">Protein kinase domain-containing protein</fullName>
    </recommendedName>
</protein>
<dbReference type="VEuPathDB" id="FungiDB:CJJ09_005281"/>
<feature type="domain" description="Protein kinase" evidence="5">
    <location>
        <begin position="68"/>
        <end position="317"/>
    </location>
</feature>
<dbReference type="VEuPathDB" id="FungiDB:CJI96_0005170"/>
<dbReference type="GO" id="GO:0005737">
    <property type="term" value="C:cytoplasm"/>
    <property type="evidence" value="ECO:0007669"/>
    <property type="project" value="TreeGrafter"/>
</dbReference>
<keyword evidence="4" id="KW-0418">Kinase</keyword>
<reference evidence="7" key="1">
    <citation type="journal article" date="2015" name="BMC Genomics">
        <title>Draft genome of a commonly misdiagnosed multidrug resistant pathogen Candida auris.</title>
        <authorList>
            <person name="Chatterjee S."/>
            <person name="Alampalli S.V."/>
            <person name="Nageshan R.K."/>
            <person name="Chettiar S.T."/>
            <person name="Joshi S."/>
            <person name="Tatu U.S."/>
        </authorList>
    </citation>
    <scope>NUCLEOTIDE SEQUENCE [LARGE SCALE GENOMIC DNA]</scope>
    <source>
        <strain evidence="7">6684</strain>
    </source>
</reference>
<sequence length="340" mass="38394">MESKSTFSPPDLSSAFLKSLRLDLNEPVWEKSPTWCNSPVPWKPNVFHPPDSASFTINDDELESPANYRILDQIGVGGYGSVHRALNLANQRFYAIKVVVLNAKRLRKIFMEPRLHARMCHRNVAMLKGAFCTETHLNIVQTFYGGGNLRDKIKQAHSCRVDPAEAVRYITQIALGLDHIHRMGVIHRDIKESNIFLLSAGVPKIGDFGIAKEDDPLGINTGYGGTRGWMSPEMIQSTPYTYTTDIWSLGVVCYRLITGKKPFVENDGTTLSERIIVAEYPPSRFLDGAAGDLVEGFLKVDPSLRIRLSDVCEQPWIQQHVWIRSRHKRHRPALNLKSMN</sequence>
<dbReference type="AlphaFoldDB" id="A0A0L0NXX7"/>
<keyword evidence="4" id="KW-0723">Serine/threonine-protein kinase</keyword>
<dbReference type="PROSITE" id="PS50011">
    <property type="entry name" value="PROTEIN_KINASE_DOM"/>
    <property type="match status" value="1"/>
</dbReference>
<dbReference type="InterPro" id="IPR017441">
    <property type="entry name" value="Protein_kinase_ATP_BS"/>
</dbReference>
<dbReference type="PROSITE" id="PS00107">
    <property type="entry name" value="PROTEIN_KINASE_ATP"/>
    <property type="match status" value="1"/>
</dbReference>
<dbReference type="GO" id="GO:0005524">
    <property type="term" value="F:ATP binding"/>
    <property type="evidence" value="ECO:0007669"/>
    <property type="project" value="UniProtKB-UniRule"/>
</dbReference>
<dbReference type="InterPro" id="IPR011009">
    <property type="entry name" value="Kinase-like_dom_sf"/>
</dbReference>
<dbReference type="VEuPathDB" id="FungiDB:CJI97_004205"/>
<evidence type="ECO:0000259" key="5">
    <source>
        <dbReference type="PROSITE" id="PS50011"/>
    </source>
</evidence>
<organism evidence="6 7">
    <name type="scientific">Candidozyma auris</name>
    <name type="common">Yeast</name>
    <name type="synonym">Candida auris</name>
    <dbReference type="NCBI Taxonomy" id="498019"/>
    <lineage>
        <taxon>Eukaryota</taxon>
        <taxon>Fungi</taxon>
        <taxon>Dikarya</taxon>
        <taxon>Ascomycota</taxon>
        <taxon>Saccharomycotina</taxon>
        <taxon>Pichiomycetes</taxon>
        <taxon>Metschnikowiaceae</taxon>
        <taxon>Candidozyma</taxon>
    </lineage>
</organism>
<gene>
    <name evidence="6" type="ORF">QG37_04104</name>
</gene>
<feature type="binding site" evidence="3">
    <location>
        <position position="97"/>
    </location>
    <ligand>
        <name>ATP</name>
        <dbReference type="ChEBI" id="CHEBI:30616"/>
    </ligand>
</feature>
<dbReference type="SMART" id="SM00220">
    <property type="entry name" value="S_TKc"/>
    <property type="match status" value="1"/>
</dbReference>
<dbReference type="VEuPathDB" id="FungiDB:B9J08_004142"/>
<keyword evidence="1 3" id="KW-0547">Nucleotide-binding</keyword>
<comment type="caution">
    <text evidence="6">The sequence shown here is derived from an EMBL/GenBank/DDBJ whole genome shotgun (WGS) entry which is preliminary data.</text>
</comment>
<evidence type="ECO:0000256" key="4">
    <source>
        <dbReference type="RuleBase" id="RU000304"/>
    </source>
</evidence>
<keyword evidence="2 3" id="KW-0067">ATP-binding</keyword>
<accession>A0A0L0NXX7</accession>
<dbReference type="PROSITE" id="PS00108">
    <property type="entry name" value="PROTEIN_KINASE_ST"/>
    <property type="match status" value="1"/>
</dbReference>
<proteinExistence type="inferred from homology"/>
<evidence type="ECO:0000313" key="7">
    <source>
        <dbReference type="Proteomes" id="UP000037122"/>
    </source>
</evidence>
<dbReference type="InterPro" id="IPR000719">
    <property type="entry name" value="Prot_kinase_dom"/>
</dbReference>
<evidence type="ECO:0000313" key="6">
    <source>
        <dbReference type="EMBL" id="KND99042.1"/>
    </source>
</evidence>
<name>A0A0L0NXX7_CANAR</name>
<dbReference type="Proteomes" id="UP000037122">
    <property type="component" value="Unassembled WGS sequence"/>
</dbReference>
<dbReference type="GO" id="GO:0004674">
    <property type="term" value="F:protein serine/threonine kinase activity"/>
    <property type="evidence" value="ECO:0007669"/>
    <property type="project" value="UniProtKB-KW"/>
</dbReference>
<dbReference type="Pfam" id="PF00069">
    <property type="entry name" value="Pkinase"/>
    <property type="match status" value="1"/>
</dbReference>
<evidence type="ECO:0000256" key="2">
    <source>
        <dbReference type="ARBA" id="ARBA00022840"/>
    </source>
</evidence>
<dbReference type="PANTHER" id="PTHR24361">
    <property type="entry name" value="MITOGEN-ACTIVATED KINASE KINASE KINASE"/>
    <property type="match status" value="1"/>
</dbReference>